<reference evidence="4" key="1">
    <citation type="submission" date="2025-08" db="UniProtKB">
        <authorList>
            <consortium name="Ensembl"/>
        </authorList>
    </citation>
    <scope>IDENTIFICATION</scope>
</reference>
<keyword evidence="2" id="KW-0325">Glycoprotein</keyword>
<feature type="chain" id="PRO_5014348778" evidence="3">
    <location>
        <begin position="19"/>
        <end position="361"/>
    </location>
</feature>
<feature type="signal peptide" evidence="3">
    <location>
        <begin position="1"/>
        <end position="18"/>
    </location>
</feature>
<dbReference type="Ensembl" id="ENSMLET00000054794.1">
    <property type="protein sequence ID" value="ENSMLEP00000031226.1"/>
    <property type="gene ID" value="ENSMLEG00000039800.1"/>
</dbReference>
<gene>
    <name evidence="4" type="primary">SMPDL3B</name>
</gene>
<evidence type="ECO:0000313" key="5">
    <source>
        <dbReference type="Proteomes" id="UP000233140"/>
    </source>
</evidence>
<sequence>MRLLAWQIFLAHWGGARAEPGKFWHITDLHLDPHYKVSKYPFQVCPSAGFQSVPNAGPWGDYLCDSPWALINSSIYAMKEIEPEPDFILWTGDDMPHVPDEKLGEAAVLEIVECLTQLIREVFLGAFYSEKLPGPSGAGQIVVNELTADMVDPGQQFQWLEDVLTNASKAGDMVYIVGNVPPGFFEKTQNKAWSQEGFNEKYLKVVRKHGCVIAGQFFRHHHTDSFQMLYDDAGQLPAPSLLLSPDPLFTPWKTTLPGVINGANNPAIRVFEYDRATLSLKVRSPVEARGGGWQGQCWTASPATRAHYSTTTSVTQSATVLGSATRQHVCAMRQVDVDAYTTCLYLPLLLMALLGLCTLVL</sequence>
<evidence type="ECO:0000256" key="2">
    <source>
        <dbReference type="ARBA" id="ARBA00023180"/>
    </source>
</evidence>
<name>A0A2K5ZTV5_MANLE</name>
<dbReference type="Proteomes" id="UP000233140">
    <property type="component" value="Unassembled WGS sequence"/>
</dbReference>
<dbReference type="GO" id="GO:0008081">
    <property type="term" value="F:phosphoric diester hydrolase activity"/>
    <property type="evidence" value="ECO:0007669"/>
    <property type="project" value="TreeGrafter"/>
</dbReference>
<dbReference type="PANTHER" id="PTHR10340">
    <property type="entry name" value="SPHINGOMYELIN PHOSPHODIESTERASE"/>
    <property type="match status" value="1"/>
</dbReference>
<dbReference type="FunFam" id="3.60.21.10:FF:000143">
    <property type="entry name" value="Acid sphingomyelinase-like phosphodiesterase"/>
    <property type="match status" value="1"/>
</dbReference>
<keyword evidence="5" id="KW-1185">Reference proteome</keyword>
<keyword evidence="3" id="KW-0732">Signal</keyword>
<dbReference type="InterPro" id="IPR029052">
    <property type="entry name" value="Metallo-depent_PP-like"/>
</dbReference>
<evidence type="ECO:0000313" key="4">
    <source>
        <dbReference type="Ensembl" id="ENSMLEP00000031226.1"/>
    </source>
</evidence>
<evidence type="ECO:0000256" key="3">
    <source>
        <dbReference type="SAM" id="SignalP"/>
    </source>
</evidence>
<dbReference type="AlphaFoldDB" id="A0A2K5ZTV5"/>
<organism evidence="4 5">
    <name type="scientific">Mandrillus leucophaeus</name>
    <name type="common">Drill</name>
    <name type="synonym">Papio leucophaeus</name>
    <dbReference type="NCBI Taxonomy" id="9568"/>
    <lineage>
        <taxon>Eukaryota</taxon>
        <taxon>Metazoa</taxon>
        <taxon>Chordata</taxon>
        <taxon>Craniata</taxon>
        <taxon>Vertebrata</taxon>
        <taxon>Euteleostomi</taxon>
        <taxon>Mammalia</taxon>
        <taxon>Eutheria</taxon>
        <taxon>Euarchontoglires</taxon>
        <taxon>Primates</taxon>
        <taxon>Haplorrhini</taxon>
        <taxon>Catarrhini</taxon>
        <taxon>Cercopithecidae</taxon>
        <taxon>Cercopithecinae</taxon>
        <taxon>Mandrillus</taxon>
    </lineage>
</organism>
<protein>
    <submittedName>
        <fullName evidence="4">Sphingomyelin phosphodiesterase acid like 3B</fullName>
    </submittedName>
</protein>
<proteinExistence type="predicted"/>
<keyword evidence="1" id="KW-0378">Hydrolase</keyword>
<dbReference type="PANTHER" id="PTHR10340:SF25">
    <property type="entry name" value="ACID SPHINGOMYELINASE-LIKE PHOSPHODIESTERASE 3B"/>
    <property type="match status" value="1"/>
</dbReference>
<dbReference type="SUPFAM" id="SSF56300">
    <property type="entry name" value="Metallo-dependent phosphatases"/>
    <property type="match status" value="1"/>
</dbReference>
<accession>A0A2K5ZTV5</accession>
<dbReference type="GO" id="GO:0005615">
    <property type="term" value="C:extracellular space"/>
    <property type="evidence" value="ECO:0007669"/>
    <property type="project" value="TreeGrafter"/>
</dbReference>
<dbReference type="GeneTree" id="ENSGT00950000183182"/>
<reference evidence="4" key="2">
    <citation type="submission" date="2025-09" db="UniProtKB">
        <authorList>
            <consortium name="Ensembl"/>
        </authorList>
    </citation>
    <scope>IDENTIFICATION</scope>
</reference>
<evidence type="ECO:0000256" key="1">
    <source>
        <dbReference type="ARBA" id="ARBA00022801"/>
    </source>
</evidence>